<keyword evidence="1" id="KW-0175">Coiled coil</keyword>
<dbReference type="EMBL" id="VAHF01000002">
    <property type="protein sequence ID" value="TXG70553.1"/>
    <property type="molecule type" value="Genomic_DNA"/>
</dbReference>
<evidence type="ECO:0000259" key="2">
    <source>
        <dbReference type="Pfam" id="PF25597"/>
    </source>
</evidence>
<sequence length="362" mass="42028">MKTLFLSVDLWDMVETGYEELADGVTLNEARKKELKEARQRNASALEFENIKMKENENMKEYSNRFTKLVNQMKTYGEEIFDKKIVEKLLITLPAKFDPVVTIIEETKDISNLMLDQKIMKTNHKVMSKRGRCQVEVEDLVKEEENEEIQEAEVEATLRENLMKKGYLKGVKSIKGAAMLKKIVGLKGSHNATIARNLDQSLLTIGQLVENGYLFHFEGNYCTIYDKGNQKVILARLKMKNRNFLLNFKHSSGKAFKVDVTGMDRQLTVGRTLVLHNKMGYRRGRIKRLEWEKPSVKHLRVFGCVCYAQVLKEKRYKLDETSEKCIFVGYSSQSKGYKLYSLKSKKVIISRDVLFDKNTFWN</sequence>
<dbReference type="AlphaFoldDB" id="A0A5C7IMH6"/>
<dbReference type="PANTHER" id="PTHR35317">
    <property type="entry name" value="OS04G0629600 PROTEIN"/>
    <property type="match status" value="1"/>
</dbReference>
<dbReference type="Pfam" id="PF14223">
    <property type="entry name" value="Retrotran_gag_2"/>
    <property type="match status" value="1"/>
</dbReference>
<accession>A0A5C7IMH6</accession>
<evidence type="ECO:0000313" key="3">
    <source>
        <dbReference type="EMBL" id="TXG70553.1"/>
    </source>
</evidence>
<organism evidence="3 4">
    <name type="scientific">Acer yangbiense</name>
    <dbReference type="NCBI Taxonomy" id="1000413"/>
    <lineage>
        <taxon>Eukaryota</taxon>
        <taxon>Viridiplantae</taxon>
        <taxon>Streptophyta</taxon>
        <taxon>Embryophyta</taxon>
        <taxon>Tracheophyta</taxon>
        <taxon>Spermatophyta</taxon>
        <taxon>Magnoliopsida</taxon>
        <taxon>eudicotyledons</taxon>
        <taxon>Gunneridae</taxon>
        <taxon>Pentapetalae</taxon>
        <taxon>rosids</taxon>
        <taxon>malvids</taxon>
        <taxon>Sapindales</taxon>
        <taxon>Sapindaceae</taxon>
        <taxon>Hippocastanoideae</taxon>
        <taxon>Acereae</taxon>
        <taxon>Acer</taxon>
    </lineage>
</organism>
<feature type="domain" description="Retroviral polymerase SH3-like" evidence="2">
    <location>
        <begin position="304"/>
        <end position="361"/>
    </location>
</feature>
<dbReference type="OrthoDB" id="1711498at2759"/>
<protein>
    <recommendedName>
        <fullName evidence="2">Retroviral polymerase SH3-like domain-containing protein</fullName>
    </recommendedName>
</protein>
<feature type="coiled-coil region" evidence="1">
    <location>
        <begin position="135"/>
        <end position="162"/>
    </location>
</feature>
<reference evidence="4" key="1">
    <citation type="journal article" date="2019" name="Gigascience">
        <title>De novo genome assembly of the endangered Acer yangbiense, a plant species with extremely small populations endemic to Yunnan Province, China.</title>
        <authorList>
            <person name="Yang J."/>
            <person name="Wariss H.M."/>
            <person name="Tao L."/>
            <person name="Zhang R."/>
            <person name="Yun Q."/>
            <person name="Hollingsworth P."/>
            <person name="Dao Z."/>
            <person name="Luo G."/>
            <person name="Guo H."/>
            <person name="Ma Y."/>
            <person name="Sun W."/>
        </authorList>
    </citation>
    <scope>NUCLEOTIDE SEQUENCE [LARGE SCALE GENOMIC DNA]</scope>
    <source>
        <strain evidence="4">cv. Malutang</strain>
    </source>
</reference>
<proteinExistence type="predicted"/>
<keyword evidence="4" id="KW-1185">Reference proteome</keyword>
<gene>
    <name evidence="3" type="ORF">EZV62_005488</name>
</gene>
<evidence type="ECO:0000313" key="4">
    <source>
        <dbReference type="Proteomes" id="UP000323000"/>
    </source>
</evidence>
<evidence type="ECO:0000256" key="1">
    <source>
        <dbReference type="SAM" id="Coils"/>
    </source>
</evidence>
<comment type="caution">
    <text evidence="3">The sequence shown here is derived from an EMBL/GenBank/DDBJ whole genome shotgun (WGS) entry which is preliminary data.</text>
</comment>
<dbReference type="Proteomes" id="UP000323000">
    <property type="component" value="Chromosome 2"/>
</dbReference>
<name>A0A5C7IMH6_9ROSI</name>
<dbReference type="PANTHER" id="PTHR35317:SF35">
    <property type="entry name" value="DUF4219 DOMAIN-CONTAINING PROTEIN"/>
    <property type="match status" value="1"/>
</dbReference>
<dbReference type="Pfam" id="PF25597">
    <property type="entry name" value="SH3_retrovirus"/>
    <property type="match status" value="1"/>
</dbReference>
<dbReference type="InterPro" id="IPR057670">
    <property type="entry name" value="SH3_retrovirus"/>
</dbReference>